<organism evidence="2 3">
    <name type="scientific">Pseudoglutamicibacter albus DNF00011</name>
    <dbReference type="NCBI Taxonomy" id="1401063"/>
    <lineage>
        <taxon>Bacteria</taxon>
        <taxon>Bacillati</taxon>
        <taxon>Actinomycetota</taxon>
        <taxon>Actinomycetes</taxon>
        <taxon>Micrococcales</taxon>
        <taxon>Micrococcaceae</taxon>
        <taxon>Pseudoglutamicibacter</taxon>
    </lineage>
</organism>
<dbReference type="Gene3D" id="3.90.79.10">
    <property type="entry name" value="Nucleoside Triphosphate Pyrophosphohydrolase"/>
    <property type="match status" value="1"/>
</dbReference>
<dbReference type="AlphaFoldDB" id="A0A095YF28"/>
<dbReference type="InterPro" id="IPR015797">
    <property type="entry name" value="NUDIX_hydrolase-like_dom_sf"/>
</dbReference>
<gene>
    <name evidence="2" type="ORF">HMPREF2128_03770</name>
</gene>
<accession>A0A095YF28</accession>
<sequence length="265" mass="29709">MHSWANVTERRNLQPELAVSVIVFAFFKKPADSSNTDSSQLKNHSEALPYRIQIPLIERVREPFCGRYAIPGAPVQAALSLDDSAAEIFTRVTGLNGYQPQQLHTFGGLYRAACQRRTSGQDGLSPDISEDSLHVGSLRVVTVAYWSMVRLDDVDAAYQVAEADPRLSWWDIDDLPPLAFDHGHIIAQARQALREIELDELAHASLPSKFILADLRELVETIQGQQLDPGNFQRSIKNQPRIKATSEFLEGTKHRPPRLYTLESP</sequence>
<dbReference type="SUPFAM" id="SSF55811">
    <property type="entry name" value="Nudix"/>
    <property type="match status" value="1"/>
</dbReference>
<dbReference type="RefSeq" id="WP_035755195.1">
    <property type="nucleotide sequence ID" value="NZ_JRNH01000011.1"/>
</dbReference>
<dbReference type="InterPro" id="IPR036388">
    <property type="entry name" value="WH-like_DNA-bd_sf"/>
</dbReference>
<dbReference type="Gene3D" id="1.10.10.10">
    <property type="entry name" value="Winged helix-like DNA-binding domain superfamily/Winged helix DNA-binding domain"/>
    <property type="match status" value="1"/>
</dbReference>
<name>A0A095YF28_9MICC</name>
<dbReference type="Pfam" id="PF21906">
    <property type="entry name" value="WHD_NrtR"/>
    <property type="match status" value="1"/>
</dbReference>
<evidence type="ECO:0000259" key="1">
    <source>
        <dbReference type="Pfam" id="PF21906"/>
    </source>
</evidence>
<reference evidence="2 3" key="1">
    <citation type="submission" date="2014-07" db="EMBL/GenBank/DDBJ databases">
        <authorList>
            <person name="McCorrison J."/>
            <person name="Sanka R."/>
            <person name="Torralba M."/>
            <person name="Gillis M."/>
            <person name="Haft D.H."/>
            <person name="Methe B."/>
            <person name="Sutton G."/>
            <person name="Nelson K.E."/>
        </authorList>
    </citation>
    <scope>NUCLEOTIDE SEQUENCE [LARGE SCALE GENOMIC DNA]</scope>
    <source>
        <strain evidence="2 3">DNF00011</strain>
    </source>
</reference>
<feature type="domain" description="NrtR DNA-binding winged helix" evidence="1">
    <location>
        <begin position="206"/>
        <end position="262"/>
    </location>
</feature>
<dbReference type="InterPro" id="IPR054105">
    <property type="entry name" value="WHD_NrtR"/>
</dbReference>
<dbReference type="CDD" id="cd18873">
    <property type="entry name" value="NUDIX_NadM_like"/>
    <property type="match status" value="1"/>
</dbReference>
<dbReference type="Proteomes" id="UP000053528">
    <property type="component" value="Unassembled WGS sequence"/>
</dbReference>
<evidence type="ECO:0000313" key="2">
    <source>
        <dbReference type="EMBL" id="KGF20833.1"/>
    </source>
</evidence>
<comment type="caution">
    <text evidence="2">The sequence shown here is derived from an EMBL/GenBank/DDBJ whole genome shotgun (WGS) entry which is preliminary data.</text>
</comment>
<evidence type="ECO:0000313" key="3">
    <source>
        <dbReference type="Proteomes" id="UP000053528"/>
    </source>
</evidence>
<protein>
    <recommendedName>
        <fullName evidence="1">NrtR DNA-binding winged helix domain-containing protein</fullName>
    </recommendedName>
</protein>
<dbReference type="InterPro" id="IPR036390">
    <property type="entry name" value="WH_DNA-bd_sf"/>
</dbReference>
<proteinExistence type="predicted"/>
<dbReference type="EMBL" id="JRNH01000011">
    <property type="protein sequence ID" value="KGF20833.1"/>
    <property type="molecule type" value="Genomic_DNA"/>
</dbReference>
<dbReference type="SUPFAM" id="SSF46785">
    <property type="entry name" value="Winged helix' DNA-binding domain"/>
    <property type="match status" value="1"/>
</dbReference>